<feature type="transmembrane region" description="Helical" evidence="6">
    <location>
        <begin position="486"/>
        <end position="505"/>
    </location>
</feature>
<keyword evidence="3 6" id="KW-0812">Transmembrane</keyword>
<sequence>MVSDKAKAKVKHWAAKLECPVDEERDYENTYWCNRDLIPIPKERRTWTWQGYAGYWIINGINTTAWTAGSSLLSLGLSVGQAMGVVVGASLFAALISVITGWPGSHQYLGFTVLSRSSWGMRGGFWPVLNRIMTASIWMGIQLYWGGQAVKIILGSIIGHPFVHMRNTLPESAHVDTASLISFFIFLIFFLPTLMVPPERLQKPFLVAFAMITCTMFGMLIWALCAAHGAGTLISSRPTQSGSVLSWNTLYGLQSLVGGYGSGCLGQSDWTRYSRYPNAALFGQAVTAPIAISVTAVCGLLITSATASIYGTVYWNPFELLLAIQQHSLSPGARAGTFFAALGFAASQFALCIVLNSVSAGMDMAALMPKYVNIRRGAYVLTLISVAICPWQYVTQATVFITVLSGWSVFLSPMTGILCSDYFMVRKREYHIGDLYLGVNKRGAYWYTLGFNWRGFGAWAMALWPMLPGFAREVKGTSDGNGWDRLYQMSYFFGFITAGLLYWTFHTLFPVERQTGSSPFSLEAHIKRTRMGEDKTTILDGQPVDVFDGINDEAFLKHPAKTEACVVDISIQR</sequence>
<dbReference type="InterPro" id="IPR001248">
    <property type="entry name" value="Pur-cyt_permease"/>
</dbReference>
<evidence type="ECO:0000313" key="7">
    <source>
        <dbReference type="EMBL" id="OAP63774.1"/>
    </source>
</evidence>
<dbReference type="Pfam" id="PF02133">
    <property type="entry name" value="Transp_cyt_pur"/>
    <property type="match status" value="1"/>
</dbReference>
<feature type="transmembrane region" description="Helical" evidence="6">
    <location>
        <begin position="52"/>
        <end position="73"/>
    </location>
</feature>
<feature type="transmembrane region" description="Helical" evidence="6">
    <location>
        <begin position="244"/>
        <end position="265"/>
    </location>
</feature>
<accession>A0A178ZVF6</accession>
<feature type="transmembrane region" description="Helical" evidence="6">
    <location>
        <begin position="205"/>
        <end position="224"/>
    </location>
</feature>
<evidence type="ECO:0000256" key="5">
    <source>
        <dbReference type="ARBA" id="ARBA00023136"/>
    </source>
</evidence>
<dbReference type="Proteomes" id="UP000078343">
    <property type="component" value="Unassembled WGS sequence"/>
</dbReference>
<evidence type="ECO:0000256" key="6">
    <source>
        <dbReference type="SAM" id="Phobius"/>
    </source>
</evidence>
<name>A0A178ZVF6_9EURO</name>
<dbReference type="AlphaFoldDB" id="A0A178ZVF6"/>
<dbReference type="PANTHER" id="PTHR30618:SF15">
    <property type="entry name" value="NICOTINAMIDE RIBOSIDE TRANSPORTER 1-RELATED"/>
    <property type="match status" value="1"/>
</dbReference>
<feature type="transmembrane region" description="Helical" evidence="6">
    <location>
        <begin position="79"/>
        <end position="102"/>
    </location>
</feature>
<dbReference type="OrthoDB" id="2018619at2759"/>
<dbReference type="GO" id="GO:0015205">
    <property type="term" value="F:nucleobase transmembrane transporter activity"/>
    <property type="evidence" value="ECO:0007669"/>
    <property type="project" value="TreeGrafter"/>
</dbReference>
<feature type="transmembrane region" description="Helical" evidence="6">
    <location>
        <begin position="177"/>
        <end position="196"/>
    </location>
</feature>
<keyword evidence="8" id="KW-1185">Reference proteome</keyword>
<evidence type="ECO:0000256" key="2">
    <source>
        <dbReference type="ARBA" id="ARBA00008974"/>
    </source>
</evidence>
<dbReference type="InterPro" id="IPR045225">
    <property type="entry name" value="Uracil/uridine/allantoin_perm"/>
</dbReference>
<feature type="transmembrane region" description="Helical" evidence="6">
    <location>
        <begin position="400"/>
        <end position="423"/>
    </location>
</feature>
<evidence type="ECO:0000256" key="3">
    <source>
        <dbReference type="ARBA" id="ARBA00022692"/>
    </source>
</evidence>
<dbReference type="RefSeq" id="XP_018697141.1">
    <property type="nucleotide sequence ID" value="XM_018834517.1"/>
</dbReference>
<comment type="similarity">
    <text evidence="2">Belongs to the purine-cytosine permease (2.A.39) family.</text>
</comment>
<keyword evidence="4 6" id="KW-1133">Transmembrane helix</keyword>
<protein>
    <submittedName>
        <fullName evidence="7">Uracil permease</fullName>
    </submittedName>
</protein>
<evidence type="ECO:0000256" key="4">
    <source>
        <dbReference type="ARBA" id="ARBA00022989"/>
    </source>
</evidence>
<reference evidence="7 8" key="1">
    <citation type="submission" date="2016-04" db="EMBL/GenBank/DDBJ databases">
        <title>Draft genome of Fonsecaea erecta CBS 125763.</title>
        <authorList>
            <person name="Weiss V.A."/>
            <person name="Vicente V.A."/>
            <person name="Raittz R.T."/>
            <person name="Moreno L.F."/>
            <person name="De Souza E.M."/>
            <person name="Pedrosa F.O."/>
            <person name="Steffens M.B."/>
            <person name="Faoro H."/>
            <person name="Tadra-Sfeir M.Z."/>
            <person name="Najafzadeh M.J."/>
            <person name="Felipe M.S."/>
            <person name="Teixeira M."/>
            <person name="Sun J."/>
            <person name="Xi L."/>
            <person name="Gomes R."/>
            <person name="De Azevedo C.M."/>
            <person name="Salgado C.G."/>
            <person name="Da Silva M.B."/>
            <person name="Nascimento M.F."/>
            <person name="Queiroz-Telles F."/>
            <person name="Attili D.S."/>
            <person name="Gorbushina A."/>
        </authorList>
    </citation>
    <scope>NUCLEOTIDE SEQUENCE [LARGE SCALE GENOMIC DNA]</scope>
    <source>
        <strain evidence="7 8">CBS 125763</strain>
    </source>
</reference>
<keyword evidence="5 6" id="KW-0472">Membrane</keyword>
<feature type="transmembrane region" description="Helical" evidence="6">
    <location>
        <begin position="444"/>
        <end position="466"/>
    </location>
</feature>
<comment type="caution">
    <text evidence="7">The sequence shown here is derived from an EMBL/GenBank/DDBJ whole genome shotgun (WGS) entry which is preliminary data.</text>
</comment>
<dbReference type="GO" id="GO:0005886">
    <property type="term" value="C:plasma membrane"/>
    <property type="evidence" value="ECO:0007669"/>
    <property type="project" value="TreeGrafter"/>
</dbReference>
<comment type="subcellular location">
    <subcellularLocation>
        <location evidence="1">Membrane</location>
        <topology evidence="1">Multi-pass membrane protein</topology>
    </subcellularLocation>
</comment>
<dbReference type="Gene3D" id="1.10.4160.10">
    <property type="entry name" value="Hydantoin permease"/>
    <property type="match status" value="1"/>
</dbReference>
<feature type="transmembrane region" description="Helical" evidence="6">
    <location>
        <begin position="377"/>
        <end position="394"/>
    </location>
</feature>
<evidence type="ECO:0000256" key="1">
    <source>
        <dbReference type="ARBA" id="ARBA00004141"/>
    </source>
</evidence>
<proteinExistence type="inferred from homology"/>
<dbReference type="PANTHER" id="PTHR30618">
    <property type="entry name" value="NCS1 FAMILY PURINE/PYRIMIDINE TRANSPORTER"/>
    <property type="match status" value="1"/>
</dbReference>
<dbReference type="EMBL" id="LVYI01000002">
    <property type="protein sequence ID" value="OAP63774.1"/>
    <property type="molecule type" value="Genomic_DNA"/>
</dbReference>
<evidence type="ECO:0000313" key="8">
    <source>
        <dbReference type="Proteomes" id="UP000078343"/>
    </source>
</evidence>
<organism evidence="7 8">
    <name type="scientific">Fonsecaea erecta</name>
    <dbReference type="NCBI Taxonomy" id="1367422"/>
    <lineage>
        <taxon>Eukaryota</taxon>
        <taxon>Fungi</taxon>
        <taxon>Dikarya</taxon>
        <taxon>Ascomycota</taxon>
        <taxon>Pezizomycotina</taxon>
        <taxon>Eurotiomycetes</taxon>
        <taxon>Chaetothyriomycetidae</taxon>
        <taxon>Chaetothyriales</taxon>
        <taxon>Herpotrichiellaceae</taxon>
        <taxon>Fonsecaea</taxon>
    </lineage>
</organism>
<gene>
    <name evidence="7" type="ORF">AYL99_03001</name>
</gene>
<feature type="transmembrane region" description="Helical" evidence="6">
    <location>
        <begin position="335"/>
        <end position="356"/>
    </location>
</feature>
<feature type="transmembrane region" description="Helical" evidence="6">
    <location>
        <begin position="286"/>
        <end position="315"/>
    </location>
</feature>
<dbReference type="GeneID" id="30007171"/>